<dbReference type="InterPro" id="IPR003369">
    <property type="entry name" value="TatA/B/E"/>
</dbReference>
<comment type="function">
    <text evidence="9">Part of the twin-arginine translocation (Tat) system that transports large folded proteins containing a characteristic twin-arginine motif in their signal peptide across membranes. Together with TatC, TatB is part of a receptor directly interacting with Tat signal peptides. TatB may form an oligomeric binding site that transiently accommodates folded Tat precursor proteins before their translocation.</text>
</comment>
<name>A0A842I9T1_9RHOB</name>
<reference evidence="12 13" key="1">
    <citation type="journal article" date="2017" name="Int. J. Syst. Evol. Microbiol.">
        <title>Gemmobacter straminiformis sp. nov., isolated from an artificial fountain.</title>
        <authorList>
            <person name="Kang J.Y."/>
            <person name="Kim M.J."/>
            <person name="Chun J."/>
            <person name="Son K.P."/>
            <person name="Jahng K.Y."/>
        </authorList>
    </citation>
    <scope>NUCLEOTIDE SEQUENCE [LARGE SCALE GENOMIC DNA]</scope>
    <source>
        <strain evidence="12 13">CAM-8</strain>
    </source>
</reference>
<evidence type="ECO:0000256" key="9">
    <source>
        <dbReference type="HAMAP-Rule" id="MF_00237"/>
    </source>
</evidence>
<keyword evidence="8 9" id="KW-0472">Membrane</keyword>
<keyword evidence="2 9" id="KW-0813">Transport</keyword>
<keyword evidence="13" id="KW-1185">Reference proteome</keyword>
<evidence type="ECO:0000256" key="1">
    <source>
        <dbReference type="ARBA" id="ARBA00004167"/>
    </source>
</evidence>
<evidence type="ECO:0000256" key="11">
    <source>
        <dbReference type="SAM" id="Phobius"/>
    </source>
</evidence>
<dbReference type="HAMAP" id="MF_00237">
    <property type="entry name" value="TatB"/>
    <property type="match status" value="1"/>
</dbReference>
<comment type="caution">
    <text evidence="12">The sequence shown here is derived from an EMBL/GenBank/DDBJ whole genome shotgun (WGS) entry which is preliminary data.</text>
</comment>
<dbReference type="NCBIfam" id="TIGR01410">
    <property type="entry name" value="tatB"/>
    <property type="match status" value="1"/>
</dbReference>
<keyword evidence="7 9" id="KW-0811">Translocation</keyword>
<dbReference type="AlphaFoldDB" id="A0A842I9T1"/>
<evidence type="ECO:0000256" key="2">
    <source>
        <dbReference type="ARBA" id="ARBA00022448"/>
    </source>
</evidence>
<evidence type="ECO:0000256" key="7">
    <source>
        <dbReference type="ARBA" id="ARBA00023010"/>
    </source>
</evidence>
<sequence length="232" mass="23571">MLDIGWSELVLIGVVALIFVGPKDLPRMFHALGRVTSKARGMAREFQRAMDDAAKASGLDEVKKDLNGLQTGLKAATNPSSLGINALEDAARKFEKWDPKTVMRPGAAATATAAAAPAAGAAASVVTVGGTEIGPETKALADKRASEAAAARAKAHELQAKAAASASATFAARAKADAEAAAQKAAAESAAAPAPKPRAPRARKAAEPAPEAVAEAAKPAKKPPVRRKKSDA</sequence>
<gene>
    <name evidence="9 12" type="primary">tatB</name>
    <name evidence="12" type="ORF">H7F16_14880</name>
</gene>
<keyword evidence="5 9" id="KW-0653">Protein transport</keyword>
<evidence type="ECO:0000256" key="3">
    <source>
        <dbReference type="ARBA" id="ARBA00022475"/>
    </source>
</evidence>
<comment type="subunit">
    <text evidence="9">The Tat system comprises two distinct complexes: a TatABC complex, containing multiple copies of TatA, TatB and TatC subunits, and a separate TatA complex, containing only TatA subunits. Substrates initially bind to the TatABC complex, which probably triggers association of the separate TatA complex to form the active translocon.</text>
</comment>
<dbReference type="GO" id="GO:0033281">
    <property type="term" value="C:TAT protein transport complex"/>
    <property type="evidence" value="ECO:0007669"/>
    <property type="project" value="UniProtKB-UniRule"/>
</dbReference>
<accession>A0A842I9T1</accession>
<dbReference type="GO" id="GO:0043953">
    <property type="term" value="P:protein transport by the Tat complex"/>
    <property type="evidence" value="ECO:0007669"/>
    <property type="project" value="UniProtKB-UniRule"/>
</dbReference>
<dbReference type="InterPro" id="IPR018448">
    <property type="entry name" value="TatB"/>
</dbReference>
<dbReference type="RefSeq" id="WP_185798410.1">
    <property type="nucleotide sequence ID" value="NZ_JACLQD010000004.1"/>
</dbReference>
<dbReference type="Gene3D" id="1.20.5.3310">
    <property type="match status" value="1"/>
</dbReference>
<evidence type="ECO:0000256" key="6">
    <source>
        <dbReference type="ARBA" id="ARBA00022989"/>
    </source>
</evidence>
<feature type="compositionally biased region" description="Low complexity" evidence="10">
    <location>
        <begin position="207"/>
        <end position="217"/>
    </location>
</feature>
<evidence type="ECO:0000313" key="13">
    <source>
        <dbReference type="Proteomes" id="UP000555411"/>
    </source>
</evidence>
<dbReference type="EMBL" id="JACLQD010000004">
    <property type="protein sequence ID" value="MBC2836802.1"/>
    <property type="molecule type" value="Genomic_DNA"/>
</dbReference>
<feature type="compositionally biased region" description="Low complexity" evidence="10">
    <location>
        <begin position="178"/>
        <end position="193"/>
    </location>
</feature>
<evidence type="ECO:0000313" key="12">
    <source>
        <dbReference type="EMBL" id="MBC2836802.1"/>
    </source>
</evidence>
<dbReference type="Pfam" id="PF02416">
    <property type="entry name" value="TatA_B_E"/>
    <property type="match status" value="1"/>
</dbReference>
<comment type="similarity">
    <text evidence="9">Belongs to the TatB family.</text>
</comment>
<dbReference type="GO" id="GO:0008320">
    <property type="term" value="F:protein transmembrane transporter activity"/>
    <property type="evidence" value="ECO:0007669"/>
    <property type="project" value="UniProtKB-UniRule"/>
</dbReference>
<keyword evidence="4 9" id="KW-0812">Transmembrane</keyword>
<evidence type="ECO:0000256" key="5">
    <source>
        <dbReference type="ARBA" id="ARBA00022927"/>
    </source>
</evidence>
<dbReference type="PANTHER" id="PTHR33162:SF1">
    <property type="entry name" value="SEC-INDEPENDENT PROTEIN TRANSLOCASE PROTEIN TATA, CHLOROPLASTIC"/>
    <property type="match status" value="1"/>
</dbReference>
<dbReference type="PANTHER" id="PTHR33162">
    <property type="entry name" value="SEC-INDEPENDENT PROTEIN TRANSLOCASE PROTEIN TATA, CHLOROPLASTIC"/>
    <property type="match status" value="1"/>
</dbReference>
<feature type="region of interest" description="Disordered" evidence="10">
    <location>
        <begin position="178"/>
        <end position="232"/>
    </location>
</feature>
<evidence type="ECO:0000256" key="8">
    <source>
        <dbReference type="ARBA" id="ARBA00023136"/>
    </source>
</evidence>
<dbReference type="Proteomes" id="UP000555411">
    <property type="component" value="Unassembled WGS sequence"/>
</dbReference>
<proteinExistence type="inferred from homology"/>
<comment type="subcellular location">
    <subcellularLocation>
        <location evidence="9">Cell membrane</location>
        <topology evidence="9">Single-pass membrane protein</topology>
    </subcellularLocation>
    <subcellularLocation>
        <location evidence="1">Membrane</location>
        <topology evidence="1">Single-pass membrane protein</topology>
    </subcellularLocation>
</comment>
<organism evidence="12 13">
    <name type="scientific">Paragemmobacter straminiformis</name>
    <dbReference type="NCBI Taxonomy" id="2045119"/>
    <lineage>
        <taxon>Bacteria</taxon>
        <taxon>Pseudomonadati</taxon>
        <taxon>Pseudomonadota</taxon>
        <taxon>Alphaproteobacteria</taxon>
        <taxon>Rhodobacterales</taxon>
        <taxon>Paracoccaceae</taxon>
        <taxon>Paragemmobacter</taxon>
    </lineage>
</organism>
<feature type="compositionally biased region" description="Basic residues" evidence="10">
    <location>
        <begin position="219"/>
        <end position="232"/>
    </location>
</feature>
<evidence type="ECO:0000256" key="4">
    <source>
        <dbReference type="ARBA" id="ARBA00022692"/>
    </source>
</evidence>
<dbReference type="PRINTS" id="PR01506">
    <property type="entry name" value="TATBPROTEIN"/>
</dbReference>
<protein>
    <recommendedName>
        <fullName evidence="9">Sec-independent protein translocase protein TatB</fullName>
    </recommendedName>
</protein>
<feature type="transmembrane region" description="Helical" evidence="11">
    <location>
        <begin position="6"/>
        <end position="22"/>
    </location>
</feature>
<keyword evidence="6 9" id="KW-1133">Transmembrane helix</keyword>
<keyword evidence="3 9" id="KW-1003">Cell membrane</keyword>
<evidence type="ECO:0000256" key="10">
    <source>
        <dbReference type="SAM" id="MobiDB-lite"/>
    </source>
</evidence>